<evidence type="ECO:0000259" key="4">
    <source>
        <dbReference type="PROSITE" id="PS01124"/>
    </source>
</evidence>
<name>A0A561PR56_9BACT</name>
<accession>A0A561PR56</accession>
<dbReference type="InterPro" id="IPR009057">
    <property type="entry name" value="Homeodomain-like_sf"/>
</dbReference>
<dbReference type="InterPro" id="IPR018062">
    <property type="entry name" value="HTH_AraC-typ_CS"/>
</dbReference>
<dbReference type="Proteomes" id="UP000320811">
    <property type="component" value="Unassembled WGS sequence"/>
</dbReference>
<dbReference type="PROSITE" id="PS01124">
    <property type="entry name" value="HTH_ARAC_FAMILY_2"/>
    <property type="match status" value="1"/>
</dbReference>
<dbReference type="PANTHER" id="PTHR43280:SF27">
    <property type="entry name" value="TRANSCRIPTIONAL REGULATOR MTLR"/>
    <property type="match status" value="1"/>
</dbReference>
<dbReference type="PROSITE" id="PS00041">
    <property type="entry name" value="HTH_ARAC_FAMILY_1"/>
    <property type="match status" value="1"/>
</dbReference>
<protein>
    <submittedName>
        <fullName evidence="5">AraC-like DNA-binding protein</fullName>
    </submittedName>
</protein>
<comment type="caution">
    <text evidence="5">The sequence shown here is derived from an EMBL/GenBank/DDBJ whole genome shotgun (WGS) entry which is preliminary data.</text>
</comment>
<dbReference type="AlphaFoldDB" id="A0A561PR56"/>
<keyword evidence="3" id="KW-0804">Transcription</keyword>
<dbReference type="SUPFAM" id="SSF46689">
    <property type="entry name" value="Homeodomain-like"/>
    <property type="match status" value="2"/>
</dbReference>
<dbReference type="InterPro" id="IPR018060">
    <property type="entry name" value="HTH_AraC"/>
</dbReference>
<evidence type="ECO:0000256" key="1">
    <source>
        <dbReference type="ARBA" id="ARBA00023015"/>
    </source>
</evidence>
<gene>
    <name evidence="5" type="ORF">FHW36_104289</name>
</gene>
<proteinExistence type="predicted"/>
<dbReference type="SMART" id="SM00342">
    <property type="entry name" value="HTH_ARAC"/>
    <property type="match status" value="1"/>
</dbReference>
<organism evidence="5 6">
    <name type="scientific">Chitinophaga polysaccharea</name>
    <dbReference type="NCBI Taxonomy" id="1293035"/>
    <lineage>
        <taxon>Bacteria</taxon>
        <taxon>Pseudomonadati</taxon>
        <taxon>Bacteroidota</taxon>
        <taxon>Chitinophagia</taxon>
        <taxon>Chitinophagales</taxon>
        <taxon>Chitinophagaceae</taxon>
        <taxon>Chitinophaga</taxon>
    </lineage>
</organism>
<keyword evidence="6" id="KW-1185">Reference proteome</keyword>
<dbReference type="GO" id="GO:0043565">
    <property type="term" value="F:sequence-specific DNA binding"/>
    <property type="evidence" value="ECO:0007669"/>
    <property type="project" value="InterPro"/>
</dbReference>
<evidence type="ECO:0000313" key="6">
    <source>
        <dbReference type="Proteomes" id="UP000320811"/>
    </source>
</evidence>
<reference evidence="5 6" key="1">
    <citation type="submission" date="2019-06" db="EMBL/GenBank/DDBJ databases">
        <title>Sorghum-associated microbial communities from plants grown in Nebraska, USA.</title>
        <authorList>
            <person name="Schachtman D."/>
        </authorList>
    </citation>
    <scope>NUCLEOTIDE SEQUENCE [LARGE SCALE GENOMIC DNA]</scope>
    <source>
        <strain evidence="5 6">1209</strain>
    </source>
</reference>
<dbReference type="EMBL" id="VIWO01000004">
    <property type="protein sequence ID" value="TWF40606.1"/>
    <property type="molecule type" value="Genomic_DNA"/>
</dbReference>
<dbReference type="Pfam" id="PF12833">
    <property type="entry name" value="HTH_18"/>
    <property type="match status" value="1"/>
</dbReference>
<dbReference type="Gene3D" id="1.10.10.60">
    <property type="entry name" value="Homeodomain-like"/>
    <property type="match status" value="2"/>
</dbReference>
<keyword evidence="1" id="KW-0805">Transcription regulation</keyword>
<feature type="domain" description="HTH araC/xylS-type" evidence="4">
    <location>
        <begin position="185"/>
        <end position="283"/>
    </location>
</feature>
<sequence length="291" mass="33583">MKYLYESFTFPPDQSFTVKKDTFGMTEYNTFQSHLNFEIILLENCWGRSLIGNHMADINGAQLALLGSYLPHCWQSHRQQDHTPLPTAYIVHFSPYFIGKEFLETLEARELNILFDKALGGMLFSGDTIIRARVILQQLLEATGFLKIIRMIALLDLLANSKDQTVLDSPLSKIWKTAAQEQRITQVFDYLYRNFRNAISLEEVAAVIHMTASGFCRYLKKTTDSTFVEILKDIRISHAAKLLLTGNHNISEVCYRSGYNNLSNFYQHFKEVKGLPPNKFLKQYRAFREIS</sequence>
<dbReference type="GO" id="GO:0003700">
    <property type="term" value="F:DNA-binding transcription factor activity"/>
    <property type="evidence" value="ECO:0007669"/>
    <property type="project" value="InterPro"/>
</dbReference>
<evidence type="ECO:0000256" key="2">
    <source>
        <dbReference type="ARBA" id="ARBA00023125"/>
    </source>
</evidence>
<evidence type="ECO:0000313" key="5">
    <source>
        <dbReference type="EMBL" id="TWF40606.1"/>
    </source>
</evidence>
<keyword evidence="2 5" id="KW-0238">DNA-binding</keyword>
<evidence type="ECO:0000256" key="3">
    <source>
        <dbReference type="ARBA" id="ARBA00023163"/>
    </source>
</evidence>
<dbReference type="PANTHER" id="PTHR43280">
    <property type="entry name" value="ARAC-FAMILY TRANSCRIPTIONAL REGULATOR"/>
    <property type="match status" value="1"/>
</dbReference>